<comment type="caution">
    <text evidence="1">The sequence shown here is derived from an EMBL/GenBank/DDBJ whole genome shotgun (WGS) entry which is preliminary data.</text>
</comment>
<name>A0ACA9PQ65_9GLOM</name>
<proteinExistence type="predicted"/>
<dbReference type="Proteomes" id="UP000789366">
    <property type="component" value="Unassembled WGS sequence"/>
</dbReference>
<sequence>QFFTMVPSLLMQHHFVISHEHPEKVKVQKSFDDKTEISIAKVFSIPKTKNGRLILPYVIVLQEINLK</sequence>
<reference evidence="1" key="1">
    <citation type="submission" date="2021-06" db="EMBL/GenBank/DDBJ databases">
        <authorList>
            <person name="Kallberg Y."/>
            <person name="Tangrot J."/>
            <person name="Rosling A."/>
        </authorList>
    </citation>
    <scope>NUCLEOTIDE SEQUENCE</scope>
    <source>
        <strain evidence="1">28 12/20/2015</strain>
    </source>
</reference>
<evidence type="ECO:0000313" key="1">
    <source>
        <dbReference type="EMBL" id="CAG8716049.1"/>
    </source>
</evidence>
<keyword evidence="2" id="KW-1185">Reference proteome</keyword>
<accession>A0ACA9PQ65</accession>
<gene>
    <name evidence="1" type="ORF">SPELUC_LOCUS12123</name>
</gene>
<organism evidence="1 2">
    <name type="scientific">Cetraspora pellucida</name>
    <dbReference type="NCBI Taxonomy" id="1433469"/>
    <lineage>
        <taxon>Eukaryota</taxon>
        <taxon>Fungi</taxon>
        <taxon>Fungi incertae sedis</taxon>
        <taxon>Mucoromycota</taxon>
        <taxon>Glomeromycotina</taxon>
        <taxon>Glomeromycetes</taxon>
        <taxon>Diversisporales</taxon>
        <taxon>Gigasporaceae</taxon>
        <taxon>Cetraspora</taxon>
    </lineage>
</organism>
<evidence type="ECO:0000313" key="2">
    <source>
        <dbReference type="Proteomes" id="UP000789366"/>
    </source>
</evidence>
<dbReference type="EMBL" id="CAJVPW010027600">
    <property type="protein sequence ID" value="CAG8716049.1"/>
    <property type="molecule type" value="Genomic_DNA"/>
</dbReference>
<feature type="non-terminal residue" evidence="1">
    <location>
        <position position="1"/>
    </location>
</feature>
<protein>
    <submittedName>
        <fullName evidence="1">16675_t:CDS:1</fullName>
    </submittedName>
</protein>